<evidence type="ECO:0000313" key="3">
    <source>
        <dbReference type="EMBL" id="GBM79633.1"/>
    </source>
</evidence>
<dbReference type="SUPFAM" id="SSF53098">
    <property type="entry name" value="Ribonuclease H-like"/>
    <property type="match status" value="1"/>
</dbReference>
<evidence type="ECO:0000313" key="2">
    <source>
        <dbReference type="EMBL" id="GBM79617.1"/>
    </source>
</evidence>
<dbReference type="EMBL" id="BGPR01107436">
    <property type="protein sequence ID" value="GBM79633.1"/>
    <property type="molecule type" value="Genomic_DNA"/>
</dbReference>
<dbReference type="AlphaFoldDB" id="A0A4Y2IP69"/>
<evidence type="ECO:0000313" key="1">
    <source>
        <dbReference type="EMBL" id="GBM79603.1"/>
    </source>
</evidence>
<keyword evidence="5" id="KW-1185">Reference proteome</keyword>
<dbReference type="GO" id="GO:0003676">
    <property type="term" value="F:nucleic acid binding"/>
    <property type="evidence" value="ECO:0007669"/>
    <property type="project" value="InterPro"/>
</dbReference>
<evidence type="ECO:0000313" key="4">
    <source>
        <dbReference type="EMBL" id="GBM79641.1"/>
    </source>
</evidence>
<dbReference type="InterPro" id="IPR052160">
    <property type="entry name" value="Gypsy_RT_Integrase-like"/>
</dbReference>
<dbReference type="EMBL" id="BGPR01107433">
    <property type="protein sequence ID" value="GBM79603.1"/>
    <property type="molecule type" value="Genomic_DNA"/>
</dbReference>
<comment type="caution">
    <text evidence="4">The sequence shown here is derived from an EMBL/GenBank/DDBJ whole genome shotgun (WGS) entry which is preliminary data.</text>
</comment>
<dbReference type="InterPro" id="IPR012337">
    <property type="entry name" value="RNaseH-like_sf"/>
</dbReference>
<sequence>MRKFIKNYVKNYLDCARFKASNQKPAGLLQTPVQAQKFETIAIYLFGLLPESKDKKRWIFIVEDVISFISTRWVEVFALPNATARECATVLMEEVFLRFGLPRRPALSATTVPNSSPLLCNNCVTF</sequence>
<evidence type="ECO:0008006" key="6">
    <source>
        <dbReference type="Google" id="ProtNLM"/>
    </source>
</evidence>
<gene>
    <name evidence="1" type="ORF">AVEN_164178_1</name>
    <name evidence="2" type="ORF">AVEN_187639_1</name>
    <name evidence="3" type="ORF">AVEN_188058_1</name>
    <name evidence="4" type="ORF">AVEN_199887_1</name>
</gene>
<dbReference type="EMBL" id="BGPR01107435">
    <property type="protein sequence ID" value="GBM79617.1"/>
    <property type="molecule type" value="Genomic_DNA"/>
</dbReference>
<dbReference type="Gene3D" id="3.30.420.10">
    <property type="entry name" value="Ribonuclease H-like superfamily/Ribonuclease H"/>
    <property type="match status" value="1"/>
</dbReference>
<dbReference type="InterPro" id="IPR036397">
    <property type="entry name" value="RNaseH_sf"/>
</dbReference>
<dbReference type="PANTHER" id="PTHR47266">
    <property type="entry name" value="ENDONUCLEASE-RELATED"/>
    <property type="match status" value="1"/>
</dbReference>
<dbReference type="EMBL" id="BGPR01107438">
    <property type="protein sequence ID" value="GBM79641.1"/>
    <property type="molecule type" value="Genomic_DNA"/>
</dbReference>
<organism evidence="4 5">
    <name type="scientific">Araneus ventricosus</name>
    <name type="common">Orbweaver spider</name>
    <name type="synonym">Epeira ventricosa</name>
    <dbReference type="NCBI Taxonomy" id="182803"/>
    <lineage>
        <taxon>Eukaryota</taxon>
        <taxon>Metazoa</taxon>
        <taxon>Ecdysozoa</taxon>
        <taxon>Arthropoda</taxon>
        <taxon>Chelicerata</taxon>
        <taxon>Arachnida</taxon>
        <taxon>Araneae</taxon>
        <taxon>Araneomorphae</taxon>
        <taxon>Entelegynae</taxon>
        <taxon>Araneoidea</taxon>
        <taxon>Araneidae</taxon>
        <taxon>Araneus</taxon>
    </lineage>
</organism>
<accession>A0A4Y2IP69</accession>
<reference evidence="4 5" key="1">
    <citation type="journal article" date="2019" name="Sci. Rep.">
        <title>Orb-weaving spider Araneus ventricosus genome elucidates the spidroin gene catalogue.</title>
        <authorList>
            <person name="Kono N."/>
            <person name="Nakamura H."/>
            <person name="Ohtoshi R."/>
            <person name="Moran D.A.P."/>
            <person name="Shinohara A."/>
            <person name="Yoshida Y."/>
            <person name="Fujiwara M."/>
            <person name="Mori M."/>
            <person name="Tomita M."/>
            <person name="Arakawa K."/>
        </authorList>
    </citation>
    <scope>NUCLEOTIDE SEQUENCE [LARGE SCALE GENOMIC DNA]</scope>
</reference>
<name>A0A4Y2IP69_ARAVE</name>
<evidence type="ECO:0000313" key="5">
    <source>
        <dbReference type="Proteomes" id="UP000499080"/>
    </source>
</evidence>
<dbReference type="OrthoDB" id="6429742at2759"/>
<protein>
    <recommendedName>
        <fullName evidence="6">Integrase catalytic domain-containing protein</fullName>
    </recommendedName>
</protein>
<dbReference type="Proteomes" id="UP000499080">
    <property type="component" value="Unassembled WGS sequence"/>
</dbReference>
<proteinExistence type="predicted"/>